<sequence>MTLKDKAVIVTGSSRGIGKAIALEFAKKDCNIVLNGRKPIADTVVQEIEAEGVRCHCFIGDVSDFDCAKQLIDETKEVFGSVDILVNNAGITNDKLLMRMSEDDFDSILNVNLKGTFNTIRHASSVMLKQRSGTIINLSSVIGQIGNAGQANYAASKAGVIGLTKSAARELAARGITVNAIAPGFIETDMTDELSDKVKELSKQQIPLNRFGTVEDVAKAAVFLSENKYITGQVINIDGGMVMNG</sequence>
<evidence type="ECO:0000256" key="10">
    <source>
        <dbReference type="PIRSR" id="PIRSR611284-2"/>
    </source>
</evidence>
<evidence type="ECO:0000256" key="8">
    <source>
        <dbReference type="ARBA" id="ARBA00048508"/>
    </source>
</evidence>
<accession>A0A0R2HXY4</accession>
<keyword evidence="4 11" id="KW-0276">Fatty acid metabolism</keyword>
<keyword evidence="7 11" id="KW-0275">Fatty acid biosynthesis</keyword>
<feature type="binding site" evidence="10">
    <location>
        <begin position="153"/>
        <end position="157"/>
    </location>
    <ligand>
        <name>NADP(+)</name>
        <dbReference type="ChEBI" id="CHEBI:58349"/>
    </ligand>
</feature>
<keyword evidence="6 11" id="KW-0560">Oxidoreductase</keyword>
<dbReference type="GeneID" id="89588659"/>
<dbReference type="InterPro" id="IPR002347">
    <property type="entry name" value="SDR_fam"/>
</dbReference>
<dbReference type="GO" id="GO:0004316">
    <property type="term" value="F:3-oxoacyl-[acyl-carrier-protein] reductase (NADPH) activity"/>
    <property type="evidence" value="ECO:0007669"/>
    <property type="project" value="UniProtKB-UniRule"/>
</dbReference>
<dbReference type="PRINTS" id="PR00081">
    <property type="entry name" value="GDHRDH"/>
</dbReference>
<dbReference type="RefSeq" id="WP_034570225.1">
    <property type="nucleotide sequence ID" value="NZ_JQBS01000032.1"/>
</dbReference>
<dbReference type="NCBIfam" id="NF005559">
    <property type="entry name" value="PRK07231.1"/>
    <property type="match status" value="1"/>
</dbReference>
<comment type="caution">
    <text evidence="13">The sequence shown here is derived from an EMBL/GenBank/DDBJ whole genome shotgun (WGS) entry which is preliminary data.</text>
</comment>
<dbReference type="UniPathway" id="UPA00094"/>
<dbReference type="Gene3D" id="3.40.50.720">
    <property type="entry name" value="NAD(P)-binding Rossmann-like Domain"/>
    <property type="match status" value="1"/>
</dbReference>
<dbReference type="NCBIfam" id="NF009466">
    <property type="entry name" value="PRK12826.1-2"/>
    <property type="match status" value="1"/>
</dbReference>
<dbReference type="InterPro" id="IPR011284">
    <property type="entry name" value="3oxo_ACP_reduc"/>
</dbReference>
<dbReference type="PROSITE" id="PS00061">
    <property type="entry name" value="ADH_SHORT"/>
    <property type="match status" value="1"/>
</dbReference>
<evidence type="ECO:0000256" key="3">
    <source>
        <dbReference type="ARBA" id="ARBA00012948"/>
    </source>
</evidence>
<evidence type="ECO:0000313" key="14">
    <source>
        <dbReference type="Proteomes" id="UP000051658"/>
    </source>
</evidence>
<organism evidence="13 14">
    <name type="scientific">Carnobacterium divergens DSM 20623</name>
    <dbReference type="NCBI Taxonomy" id="1449336"/>
    <lineage>
        <taxon>Bacteria</taxon>
        <taxon>Bacillati</taxon>
        <taxon>Bacillota</taxon>
        <taxon>Bacilli</taxon>
        <taxon>Lactobacillales</taxon>
        <taxon>Carnobacteriaceae</taxon>
        <taxon>Carnobacterium</taxon>
    </lineage>
</organism>
<dbReference type="PATRIC" id="fig|1449336.4.peg.1421"/>
<dbReference type="eggNOG" id="COG1028">
    <property type="taxonomic scope" value="Bacteria"/>
</dbReference>
<name>A0A0R2HXY4_CARDV</name>
<evidence type="ECO:0000256" key="9">
    <source>
        <dbReference type="PIRSR" id="PIRSR611284-1"/>
    </source>
</evidence>
<keyword evidence="11" id="KW-0444">Lipid biosynthesis</keyword>
<feature type="domain" description="Ketoreductase" evidence="12">
    <location>
        <begin position="6"/>
        <end position="184"/>
    </location>
</feature>
<feature type="active site" description="Proton acceptor" evidence="9">
    <location>
        <position position="153"/>
    </location>
</feature>
<evidence type="ECO:0000256" key="6">
    <source>
        <dbReference type="ARBA" id="ARBA00023002"/>
    </source>
</evidence>
<dbReference type="InterPro" id="IPR057326">
    <property type="entry name" value="KR_dom"/>
</dbReference>
<dbReference type="AlphaFoldDB" id="A0A0R2HXY4"/>
<gene>
    <name evidence="13" type="ORF">IV74_GL001391</name>
</gene>
<protein>
    <recommendedName>
        <fullName evidence="3 11">3-oxoacyl-[acyl-carrier-protein] reductase</fullName>
        <ecNumber evidence="3 11">1.1.1.100</ecNumber>
    </recommendedName>
</protein>
<evidence type="ECO:0000259" key="12">
    <source>
        <dbReference type="SMART" id="SM00822"/>
    </source>
</evidence>
<dbReference type="Proteomes" id="UP000051658">
    <property type="component" value="Unassembled WGS sequence"/>
</dbReference>
<dbReference type="EMBL" id="JQBS01000032">
    <property type="protein sequence ID" value="KRN56278.1"/>
    <property type="molecule type" value="Genomic_DNA"/>
</dbReference>
<dbReference type="InterPro" id="IPR050259">
    <property type="entry name" value="SDR"/>
</dbReference>
<dbReference type="EC" id="1.1.1.100" evidence="3 11"/>
<dbReference type="GO" id="GO:0051287">
    <property type="term" value="F:NAD binding"/>
    <property type="evidence" value="ECO:0007669"/>
    <property type="project" value="UniProtKB-UniRule"/>
</dbReference>
<comment type="function">
    <text evidence="11">Catalyzes the NADPH-dependent reduction of beta-ketoacyl-ACP substrates to beta-hydroxyacyl-ACP products, the first reductive step in the elongation cycle of fatty acid biosynthesis.</text>
</comment>
<dbReference type="CDD" id="cd05333">
    <property type="entry name" value="BKR_SDR_c"/>
    <property type="match status" value="1"/>
</dbReference>
<comment type="similarity">
    <text evidence="2 11">Belongs to the short-chain dehydrogenases/reductases (SDR) family.</text>
</comment>
<comment type="catalytic activity">
    <reaction evidence="8 11">
        <text>a (3R)-hydroxyacyl-[ACP] + NADP(+) = a 3-oxoacyl-[ACP] + NADPH + H(+)</text>
        <dbReference type="Rhea" id="RHEA:17397"/>
        <dbReference type="Rhea" id="RHEA-COMP:9916"/>
        <dbReference type="Rhea" id="RHEA-COMP:9945"/>
        <dbReference type="ChEBI" id="CHEBI:15378"/>
        <dbReference type="ChEBI" id="CHEBI:57783"/>
        <dbReference type="ChEBI" id="CHEBI:58349"/>
        <dbReference type="ChEBI" id="CHEBI:78776"/>
        <dbReference type="ChEBI" id="CHEBI:78827"/>
        <dbReference type="EC" id="1.1.1.100"/>
    </reaction>
</comment>
<dbReference type="SMART" id="SM00822">
    <property type="entry name" value="PKS_KR"/>
    <property type="match status" value="1"/>
</dbReference>
<comment type="pathway">
    <text evidence="1 11">Lipid metabolism; fatty acid biosynthesis.</text>
</comment>
<reference evidence="13 14" key="1">
    <citation type="journal article" date="2015" name="Genome Announc.">
        <title>Expanding the biotechnology potential of lactobacilli through comparative genomics of 213 strains and associated genera.</title>
        <authorList>
            <person name="Sun Z."/>
            <person name="Harris H.M."/>
            <person name="McCann A."/>
            <person name="Guo C."/>
            <person name="Argimon S."/>
            <person name="Zhang W."/>
            <person name="Yang X."/>
            <person name="Jeffery I.B."/>
            <person name="Cooney J.C."/>
            <person name="Kagawa T.F."/>
            <person name="Liu W."/>
            <person name="Song Y."/>
            <person name="Salvetti E."/>
            <person name="Wrobel A."/>
            <person name="Rasinkangas P."/>
            <person name="Parkhill J."/>
            <person name="Rea M.C."/>
            <person name="O'Sullivan O."/>
            <person name="Ritari J."/>
            <person name="Douillard F.P."/>
            <person name="Paul Ross R."/>
            <person name="Yang R."/>
            <person name="Briner A.E."/>
            <person name="Felis G.E."/>
            <person name="de Vos W.M."/>
            <person name="Barrangou R."/>
            <person name="Klaenhammer T.R."/>
            <person name="Caufield P.W."/>
            <person name="Cui Y."/>
            <person name="Zhang H."/>
            <person name="O'Toole P.W."/>
        </authorList>
    </citation>
    <scope>NUCLEOTIDE SEQUENCE [LARGE SCALE GENOMIC DNA]</scope>
    <source>
        <strain evidence="13 14">DSM 20623</strain>
    </source>
</reference>
<evidence type="ECO:0000256" key="2">
    <source>
        <dbReference type="ARBA" id="ARBA00006484"/>
    </source>
</evidence>
<dbReference type="PANTHER" id="PTHR42879">
    <property type="entry name" value="3-OXOACYL-(ACYL-CARRIER-PROTEIN) REDUCTASE"/>
    <property type="match status" value="1"/>
</dbReference>
<evidence type="ECO:0000256" key="1">
    <source>
        <dbReference type="ARBA" id="ARBA00005194"/>
    </source>
</evidence>
<dbReference type="InterPro" id="IPR020904">
    <property type="entry name" value="Sc_DH/Rdtase_CS"/>
</dbReference>
<feature type="binding site" evidence="10">
    <location>
        <position position="186"/>
    </location>
    <ligand>
        <name>NADP(+)</name>
        <dbReference type="ChEBI" id="CHEBI:58349"/>
    </ligand>
</feature>
<dbReference type="PANTHER" id="PTHR42879:SF2">
    <property type="entry name" value="3-OXOACYL-[ACYL-CARRIER-PROTEIN] REDUCTASE FABG"/>
    <property type="match status" value="1"/>
</dbReference>
<dbReference type="InterPro" id="IPR036291">
    <property type="entry name" value="NAD(P)-bd_dom_sf"/>
</dbReference>
<proteinExistence type="inferred from homology"/>
<dbReference type="SUPFAM" id="SSF51735">
    <property type="entry name" value="NAD(P)-binding Rossmann-fold domains"/>
    <property type="match status" value="1"/>
</dbReference>
<comment type="subunit">
    <text evidence="11">Homotetramer.</text>
</comment>
<dbReference type="FunFam" id="3.40.50.720:FF:000115">
    <property type="entry name" value="3-oxoacyl-[acyl-carrier-protein] reductase FabG"/>
    <property type="match status" value="1"/>
</dbReference>
<dbReference type="PRINTS" id="PR00080">
    <property type="entry name" value="SDRFAMILY"/>
</dbReference>
<dbReference type="NCBIfam" id="TIGR01830">
    <property type="entry name" value="3oxo_ACP_reduc"/>
    <property type="match status" value="1"/>
</dbReference>
<dbReference type="Pfam" id="PF13561">
    <property type="entry name" value="adh_short_C2"/>
    <property type="match status" value="1"/>
</dbReference>
<feature type="binding site" evidence="10">
    <location>
        <begin position="12"/>
        <end position="15"/>
    </location>
    <ligand>
        <name>NADP(+)</name>
        <dbReference type="ChEBI" id="CHEBI:58349"/>
    </ligand>
</feature>
<evidence type="ECO:0000256" key="11">
    <source>
        <dbReference type="RuleBase" id="RU366074"/>
    </source>
</evidence>
<evidence type="ECO:0000256" key="5">
    <source>
        <dbReference type="ARBA" id="ARBA00022857"/>
    </source>
</evidence>
<keyword evidence="5 10" id="KW-0521">NADP</keyword>
<keyword evidence="14" id="KW-1185">Reference proteome</keyword>
<evidence type="ECO:0000256" key="4">
    <source>
        <dbReference type="ARBA" id="ARBA00022832"/>
    </source>
</evidence>
<dbReference type="GO" id="GO:0006633">
    <property type="term" value="P:fatty acid biosynthetic process"/>
    <property type="evidence" value="ECO:0007669"/>
    <property type="project" value="UniProtKB-UniPathway"/>
</dbReference>
<evidence type="ECO:0000256" key="7">
    <source>
        <dbReference type="ARBA" id="ARBA00023160"/>
    </source>
</evidence>
<feature type="binding site" evidence="10">
    <location>
        <position position="88"/>
    </location>
    <ligand>
        <name>NADP(+)</name>
        <dbReference type="ChEBI" id="CHEBI:58349"/>
    </ligand>
</feature>
<keyword evidence="11" id="KW-0443">Lipid metabolism</keyword>
<evidence type="ECO:0000313" key="13">
    <source>
        <dbReference type="EMBL" id="KRN56278.1"/>
    </source>
</evidence>